<dbReference type="InterPro" id="IPR002716">
    <property type="entry name" value="PIN_dom"/>
</dbReference>
<dbReference type="InterPro" id="IPR052919">
    <property type="entry name" value="TA_system_RNase"/>
</dbReference>
<dbReference type="KEGG" id="axe:P40_08075"/>
<dbReference type="GeneID" id="94686379"/>
<accession>A0A9Q3ZF81</accession>
<dbReference type="Gene3D" id="3.40.50.1010">
    <property type="entry name" value="5'-nuclease"/>
    <property type="match status" value="1"/>
</dbReference>
<proteinExistence type="predicted"/>
<evidence type="ECO:0000313" key="2">
    <source>
        <dbReference type="EMBL" id="MCE7507659.1"/>
    </source>
</evidence>
<sequence length="128" mass="14316">MRRLLLDTHAFLWWLGDDARLGEHCRTLLADPRNEVYVSAVTAWEIAIKKGLGKLRAPDDIDAVVEDEGFSKLPISVYHGDQAGSLPDLHRDPFDRMLIVQAQAEGLTLVTVDQHILQYPVKTLAADT</sequence>
<dbReference type="PANTHER" id="PTHR36173">
    <property type="entry name" value="RIBONUCLEASE VAPC16-RELATED"/>
    <property type="match status" value="1"/>
</dbReference>
<dbReference type="InterPro" id="IPR029060">
    <property type="entry name" value="PIN-like_dom_sf"/>
</dbReference>
<gene>
    <name evidence="2" type="ORF">LZG35_03335</name>
</gene>
<organism evidence="2 3">
    <name type="scientific">Alloalcanivorax xenomutans</name>
    <dbReference type="NCBI Taxonomy" id="1094342"/>
    <lineage>
        <taxon>Bacteria</taxon>
        <taxon>Pseudomonadati</taxon>
        <taxon>Pseudomonadota</taxon>
        <taxon>Gammaproteobacteria</taxon>
        <taxon>Oceanospirillales</taxon>
        <taxon>Alcanivoracaceae</taxon>
        <taxon>Alloalcanivorax</taxon>
    </lineage>
</organism>
<dbReference type="SUPFAM" id="SSF88723">
    <property type="entry name" value="PIN domain-like"/>
    <property type="match status" value="1"/>
</dbReference>
<dbReference type="InterPro" id="IPR041705">
    <property type="entry name" value="PIN_Sll0205"/>
</dbReference>
<reference evidence="2" key="1">
    <citation type="submission" date="2022-01" db="EMBL/GenBank/DDBJ databases">
        <authorList>
            <person name="Karlyshev A.V."/>
            <person name="Jaspars M."/>
        </authorList>
    </citation>
    <scope>NUCLEOTIDE SEQUENCE</scope>
    <source>
        <strain evidence="2">AGSA3-2</strain>
    </source>
</reference>
<keyword evidence="3" id="KW-1185">Reference proteome</keyword>
<name>A0A9Q3ZF81_9GAMM</name>
<dbReference type="PANTHER" id="PTHR36173:SF2">
    <property type="entry name" value="RIBONUCLEASE VAPC16"/>
    <property type="match status" value="1"/>
</dbReference>
<feature type="domain" description="PIN" evidence="1">
    <location>
        <begin position="5"/>
        <end position="119"/>
    </location>
</feature>
<dbReference type="RefSeq" id="WP_063140808.1">
    <property type="nucleotide sequence ID" value="NZ_CP012331.1"/>
</dbReference>
<comment type="caution">
    <text evidence="2">The sequence shown here is derived from an EMBL/GenBank/DDBJ whole genome shotgun (WGS) entry which is preliminary data.</text>
</comment>
<evidence type="ECO:0000259" key="1">
    <source>
        <dbReference type="Pfam" id="PF01850"/>
    </source>
</evidence>
<dbReference type="AlphaFoldDB" id="A0A9Q3ZF81"/>
<dbReference type="Pfam" id="PF01850">
    <property type="entry name" value="PIN"/>
    <property type="match status" value="1"/>
</dbReference>
<protein>
    <submittedName>
        <fullName evidence="2">Type II toxin-antitoxin system VapC family toxin</fullName>
    </submittedName>
</protein>
<dbReference type="CDD" id="cd09872">
    <property type="entry name" value="PIN_Sll0205-like"/>
    <property type="match status" value="1"/>
</dbReference>
<dbReference type="EMBL" id="JAJVKT010000003">
    <property type="protein sequence ID" value="MCE7507659.1"/>
    <property type="molecule type" value="Genomic_DNA"/>
</dbReference>
<dbReference type="Proteomes" id="UP001107961">
    <property type="component" value="Unassembled WGS sequence"/>
</dbReference>
<evidence type="ECO:0000313" key="3">
    <source>
        <dbReference type="Proteomes" id="UP001107961"/>
    </source>
</evidence>